<dbReference type="InterPro" id="IPR001381">
    <property type="entry name" value="DHquinase_I"/>
</dbReference>
<dbReference type="InterPro" id="IPR013785">
    <property type="entry name" value="Aldolase_TIM"/>
</dbReference>
<proteinExistence type="predicted"/>
<dbReference type="Pfam" id="PF01487">
    <property type="entry name" value="DHquinase_I"/>
    <property type="match status" value="1"/>
</dbReference>
<dbReference type="GO" id="GO:0046279">
    <property type="term" value="P:3,4-dihydroxybenzoate biosynthetic process"/>
    <property type="evidence" value="ECO:0007669"/>
    <property type="project" value="TreeGrafter"/>
</dbReference>
<comment type="caution">
    <text evidence="5">The sequence shown here is derived from an EMBL/GenBank/DDBJ whole genome shotgun (WGS) entry which is preliminary data.</text>
</comment>
<evidence type="ECO:0000313" key="6">
    <source>
        <dbReference type="Proteomes" id="UP000603141"/>
    </source>
</evidence>
<protein>
    <recommendedName>
        <fullName evidence="2">3-dehydroquinate dehydratase</fullName>
        <ecNumber evidence="2">4.2.1.10</ecNumber>
    </recommendedName>
</protein>
<evidence type="ECO:0000313" key="5">
    <source>
        <dbReference type="EMBL" id="MBK1881184.1"/>
    </source>
</evidence>
<dbReference type="Gene3D" id="3.20.20.70">
    <property type="entry name" value="Aldolase class I"/>
    <property type="match status" value="1"/>
</dbReference>
<comment type="catalytic activity">
    <reaction evidence="1">
        <text>3-dehydroquinate = 3-dehydroshikimate + H2O</text>
        <dbReference type="Rhea" id="RHEA:21096"/>
        <dbReference type="ChEBI" id="CHEBI:15377"/>
        <dbReference type="ChEBI" id="CHEBI:16630"/>
        <dbReference type="ChEBI" id="CHEBI:32364"/>
        <dbReference type="EC" id="4.2.1.10"/>
    </reaction>
</comment>
<evidence type="ECO:0000256" key="4">
    <source>
        <dbReference type="ARBA" id="ARBA00023270"/>
    </source>
</evidence>
<keyword evidence="6" id="KW-1185">Reference proteome</keyword>
<dbReference type="AlphaFoldDB" id="A0A934S893"/>
<keyword evidence="3" id="KW-0456">Lyase</keyword>
<keyword evidence="4" id="KW-0704">Schiff base</keyword>
<dbReference type="Proteomes" id="UP000603141">
    <property type="component" value="Unassembled WGS sequence"/>
</dbReference>
<dbReference type="RefSeq" id="WP_200267113.1">
    <property type="nucleotide sequence ID" value="NZ_JAENIJ010000002.1"/>
</dbReference>
<dbReference type="GO" id="GO:0003855">
    <property type="term" value="F:3-dehydroquinate dehydratase activity"/>
    <property type="evidence" value="ECO:0007669"/>
    <property type="project" value="UniProtKB-EC"/>
</dbReference>
<gene>
    <name evidence="5" type="ORF">JIN85_02090</name>
</gene>
<accession>A0A934S893</accession>
<dbReference type="SUPFAM" id="SSF51569">
    <property type="entry name" value="Aldolase"/>
    <property type="match status" value="1"/>
</dbReference>
<dbReference type="CDD" id="cd00502">
    <property type="entry name" value="DHQase_I"/>
    <property type="match status" value="1"/>
</dbReference>
<dbReference type="PANTHER" id="PTHR43699:SF1">
    <property type="entry name" value="3-DEHYDROQUINATE DEHYDRATASE"/>
    <property type="match status" value="1"/>
</dbReference>
<reference evidence="5" key="1">
    <citation type="submission" date="2021-01" db="EMBL/GenBank/DDBJ databases">
        <title>Modified the classification status of verrucomicrobia.</title>
        <authorList>
            <person name="Feng X."/>
        </authorList>
    </citation>
    <scope>NUCLEOTIDE SEQUENCE</scope>
    <source>
        <strain evidence="5">KCTC 22041</strain>
    </source>
</reference>
<evidence type="ECO:0000256" key="2">
    <source>
        <dbReference type="ARBA" id="ARBA00012060"/>
    </source>
</evidence>
<evidence type="ECO:0000256" key="3">
    <source>
        <dbReference type="ARBA" id="ARBA00023239"/>
    </source>
</evidence>
<name>A0A934S893_9BACT</name>
<dbReference type="EMBL" id="JAENIJ010000002">
    <property type="protein sequence ID" value="MBK1881184.1"/>
    <property type="molecule type" value="Genomic_DNA"/>
</dbReference>
<evidence type="ECO:0000256" key="1">
    <source>
        <dbReference type="ARBA" id="ARBA00001864"/>
    </source>
</evidence>
<dbReference type="InterPro" id="IPR050146">
    <property type="entry name" value="Type-I_3-dehydroquinase"/>
</dbReference>
<dbReference type="EC" id="4.2.1.10" evidence="2"/>
<sequence length="237" mass="24900">MPIFHSTDLISPGTVVGSFGSAKALANCSKSNAEASCDLAEIRLDLLIQQGIRPTRTDWAHLGGIPLLFTARREDEGGANQLNAASRMELLRLALPDVALIDIEVASISEMKDLLDELRKEAVPWVASYHDFTQLPPTEALKDALEKAAAAGAAVFKAAARVTCPADLARLADFQSENHGIAVATMGMGPLAPSSRLLCAQSGSVLNYGYLGDAPTAPGQWPAQLLKQAISASGSGH</sequence>
<dbReference type="PANTHER" id="PTHR43699">
    <property type="entry name" value="3-DEHYDROQUINATE DEHYDRATASE"/>
    <property type="match status" value="1"/>
</dbReference>
<organism evidence="5 6">
    <name type="scientific">Luteolibacter pohnpeiensis</name>
    <dbReference type="NCBI Taxonomy" id="454153"/>
    <lineage>
        <taxon>Bacteria</taxon>
        <taxon>Pseudomonadati</taxon>
        <taxon>Verrucomicrobiota</taxon>
        <taxon>Verrucomicrobiia</taxon>
        <taxon>Verrucomicrobiales</taxon>
        <taxon>Verrucomicrobiaceae</taxon>
        <taxon>Luteolibacter</taxon>
    </lineage>
</organism>